<evidence type="ECO:0008006" key="3">
    <source>
        <dbReference type="Google" id="ProtNLM"/>
    </source>
</evidence>
<sequence>MDLSAWTFLDLATMLDSFYPSPWRLQANLVSGKLWEIPTKLDNQDQYLSNNPSAMEVAYDTEGFYRTGDIGRLEDGNLFVLGCVSEDVSQAIVLGIPRPTENQKVGALLVTREAPLVIPCLTLPRLRKWLAIQRGMPAYMLPTVLRTLEAKQAHQVPCTV</sequence>
<gene>
    <name evidence="1" type="ORF">FE257_011331</name>
</gene>
<dbReference type="Gene3D" id="3.30.300.30">
    <property type="match status" value="1"/>
</dbReference>
<name>A0AAD4GQP6_ASPNN</name>
<dbReference type="EMBL" id="VCAU01000075">
    <property type="protein sequence ID" value="KAF9886559.1"/>
    <property type="molecule type" value="Genomic_DNA"/>
</dbReference>
<dbReference type="Gene3D" id="3.40.50.12780">
    <property type="entry name" value="N-terminal domain of ligase-like"/>
    <property type="match status" value="1"/>
</dbReference>
<reference evidence="1" key="2">
    <citation type="submission" date="2020-02" db="EMBL/GenBank/DDBJ databases">
        <authorList>
            <person name="Gilchrist C.L.M."/>
            <person name="Chooi Y.-H."/>
        </authorList>
    </citation>
    <scope>NUCLEOTIDE SEQUENCE</scope>
    <source>
        <strain evidence="1">MST-FP2251</strain>
    </source>
</reference>
<accession>A0AAD4GQP6</accession>
<proteinExistence type="predicted"/>
<evidence type="ECO:0000313" key="2">
    <source>
        <dbReference type="Proteomes" id="UP001194746"/>
    </source>
</evidence>
<evidence type="ECO:0000313" key="1">
    <source>
        <dbReference type="EMBL" id="KAF9886559.1"/>
    </source>
</evidence>
<dbReference type="InterPro" id="IPR042099">
    <property type="entry name" value="ANL_N_sf"/>
</dbReference>
<dbReference type="AlphaFoldDB" id="A0AAD4GQP6"/>
<dbReference type="InterPro" id="IPR045851">
    <property type="entry name" value="AMP-bd_C_sf"/>
</dbReference>
<protein>
    <recommendedName>
        <fullName evidence="3">AMP-dependent synthetase/ligase domain-containing protein</fullName>
    </recommendedName>
</protein>
<keyword evidence="2" id="KW-1185">Reference proteome</keyword>
<organism evidence="1 2">
    <name type="scientific">Aspergillus nanangensis</name>
    <dbReference type="NCBI Taxonomy" id="2582783"/>
    <lineage>
        <taxon>Eukaryota</taxon>
        <taxon>Fungi</taxon>
        <taxon>Dikarya</taxon>
        <taxon>Ascomycota</taxon>
        <taxon>Pezizomycotina</taxon>
        <taxon>Eurotiomycetes</taxon>
        <taxon>Eurotiomycetidae</taxon>
        <taxon>Eurotiales</taxon>
        <taxon>Aspergillaceae</taxon>
        <taxon>Aspergillus</taxon>
        <taxon>Aspergillus subgen. Circumdati</taxon>
    </lineage>
</organism>
<dbReference type="SUPFAM" id="SSF56801">
    <property type="entry name" value="Acetyl-CoA synthetase-like"/>
    <property type="match status" value="1"/>
</dbReference>
<dbReference type="Proteomes" id="UP001194746">
    <property type="component" value="Unassembled WGS sequence"/>
</dbReference>
<comment type="caution">
    <text evidence="1">The sequence shown here is derived from an EMBL/GenBank/DDBJ whole genome shotgun (WGS) entry which is preliminary data.</text>
</comment>
<reference evidence="1" key="1">
    <citation type="journal article" date="2019" name="Beilstein J. Org. Chem.">
        <title>Nanangenines: drimane sesquiterpenoids as the dominant metabolite cohort of a novel Australian fungus, Aspergillus nanangensis.</title>
        <authorList>
            <person name="Lacey H.J."/>
            <person name="Gilchrist C.L.M."/>
            <person name="Crombie A."/>
            <person name="Kalaitzis J.A."/>
            <person name="Vuong D."/>
            <person name="Rutledge P.J."/>
            <person name="Turner P."/>
            <person name="Pitt J.I."/>
            <person name="Lacey E."/>
            <person name="Chooi Y.H."/>
            <person name="Piggott A.M."/>
        </authorList>
    </citation>
    <scope>NUCLEOTIDE SEQUENCE</scope>
    <source>
        <strain evidence="1">MST-FP2251</strain>
    </source>
</reference>